<evidence type="ECO:0000313" key="1">
    <source>
        <dbReference type="EMBL" id="MFC0517014.1"/>
    </source>
</evidence>
<protein>
    <submittedName>
        <fullName evidence="1">Uncharacterized protein</fullName>
    </submittedName>
</protein>
<name>A0ABV6LC19_9SPHI</name>
<gene>
    <name evidence="1" type="ORF">ACFFGT_22585</name>
</gene>
<dbReference type="EMBL" id="JBHLTS010000070">
    <property type="protein sequence ID" value="MFC0517014.1"/>
    <property type="molecule type" value="Genomic_DNA"/>
</dbReference>
<reference evidence="1 2" key="1">
    <citation type="submission" date="2024-09" db="EMBL/GenBank/DDBJ databases">
        <authorList>
            <person name="Sun Q."/>
            <person name="Mori K."/>
        </authorList>
    </citation>
    <scope>NUCLEOTIDE SEQUENCE [LARGE SCALE GENOMIC DNA]</scope>
    <source>
        <strain evidence="1 2">NCAIM B.02415</strain>
    </source>
</reference>
<accession>A0ABV6LC19</accession>
<dbReference type="RefSeq" id="WP_377024778.1">
    <property type="nucleotide sequence ID" value="NZ_JBHLTS010000070.1"/>
</dbReference>
<comment type="caution">
    <text evidence="1">The sequence shown here is derived from an EMBL/GenBank/DDBJ whole genome shotgun (WGS) entry which is preliminary data.</text>
</comment>
<evidence type="ECO:0000313" key="2">
    <source>
        <dbReference type="Proteomes" id="UP001589828"/>
    </source>
</evidence>
<dbReference type="Proteomes" id="UP001589828">
    <property type="component" value="Unassembled WGS sequence"/>
</dbReference>
<organism evidence="1 2">
    <name type="scientific">Mucilaginibacter angelicae</name>
    <dbReference type="NCBI Taxonomy" id="869718"/>
    <lineage>
        <taxon>Bacteria</taxon>
        <taxon>Pseudomonadati</taxon>
        <taxon>Bacteroidota</taxon>
        <taxon>Sphingobacteriia</taxon>
        <taxon>Sphingobacteriales</taxon>
        <taxon>Sphingobacteriaceae</taxon>
        <taxon>Mucilaginibacter</taxon>
    </lineage>
</organism>
<sequence length="78" mass="9004">MPEVTIKYKKPETLKILKGLAKYFDFKISPSSAKKETPLNDILIPGNKKLDVSELKKVFTGKDLDAKKLRNDLWQRNK</sequence>
<keyword evidence="2" id="KW-1185">Reference proteome</keyword>
<proteinExistence type="predicted"/>